<comment type="caution">
    <text evidence="3">The sequence shown here is derived from an EMBL/GenBank/DDBJ whole genome shotgun (WGS) entry which is preliminary data.</text>
</comment>
<keyword evidence="2" id="KW-1133">Transmembrane helix</keyword>
<dbReference type="RefSeq" id="WP_239103065.1">
    <property type="nucleotide sequence ID" value="NZ_BOMW01000069.1"/>
</dbReference>
<dbReference type="AlphaFoldDB" id="A0A919TMY4"/>
<reference evidence="3" key="1">
    <citation type="submission" date="2021-01" db="EMBL/GenBank/DDBJ databases">
        <title>Whole genome shotgun sequence of Actinoplanes siamensis NBRC 109076.</title>
        <authorList>
            <person name="Komaki H."/>
            <person name="Tamura T."/>
        </authorList>
    </citation>
    <scope>NUCLEOTIDE SEQUENCE</scope>
    <source>
        <strain evidence="3">NBRC 109076</strain>
    </source>
</reference>
<dbReference type="Gene3D" id="3.40.50.300">
    <property type="entry name" value="P-loop containing nucleotide triphosphate hydrolases"/>
    <property type="match status" value="1"/>
</dbReference>
<feature type="region of interest" description="Disordered" evidence="1">
    <location>
        <begin position="548"/>
        <end position="567"/>
    </location>
</feature>
<dbReference type="CDD" id="cd01127">
    <property type="entry name" value="TrwB_TraG_TraD_VirD4"/>
    <property type="match status" value="1"/>
</dbReference>
<evidence type="ECO:0000256" key="2">
    <source>
        <dbReference type="SAM" id="Phobius"/>
    </source>
</evidence>
<gene>
    <name evidence="3" type="ORF">Asi03nite_64090</name>
</gene>
<keyword evidence="4" id="KW-1185">Reference proteome</keyword>
<feature type="transmembrane region" description="Helical" evidence="2">
    <location>
        <begin position="60"/>
        <end position="87"/>
    </location>
</feature>
<keyword evidence="2" id="KW-0472">Membrane</keyword>
<name>A0A919TMY4_9ACTN</name>
<dbReference type="Proteomes" id="UP000629619">
    <property type="component" value="Unassembled WGS sequence"/>
</dbReference>
<evidence type="ECO:0000313" key="3">
    <source>
        <dbReference type="EMBL" id="GIF08871.1"/>
    </source>
</evidence>
<feature type="transmembrane region" description="Helical" evidence="2">
    <location>
        <begin position="99"/>
        <end position="120"/>
    </location>
</feature>
<evidence type="ECO:0000313" key="4">
    <source>
        <dbReference type="Proteomes" id="UP000629619"/>
    </source>
</evidence>
<evidence type="ECO:0008006" key="5">
    <source>
        <dbReference type="Google" id="ProtNLM"/>
    </source>
</evidence>
<protein>
    <recommendedName>
        <fullName evidence="5">FtsK domain-containing protein</fullName>
    </recommendedName>
</protein>
<evidence type="ECO:0000256" key="1">
    <source>
        <dbReference type="SAM" id="MobiDB-lite"/>
    </source>
</evidence>
<proteinExistence type="predicted"/>
<dbReference type="SUPFAM" id="SSF52540">
    <property type="entry name" value="P-loop containing nucleoside triphosphate hydrolases"/>
    <property type="match status" value="1"/>
</dbReference>
<feature type="transmembrane region" description="Helical" evidence="2">
    <location>
        <begin position="21"/>
        <end position="40"/>
    </location>
</feature>
<dbReference type="InterPro" id="IPR027417">
    <property type="entry name" value="P-loop_NTPase"/>
</dbReference>
<sequence length="658" mass="70093">MSNTNKAPTVGEVRADRARTLGMWLVAAVAGVVLALRWTVRKTWRRAFPIYWAGVELGLVWVSGPLGIPAGTVGLLVLAALVTAGAWRARSWAVRAWRAGIVAVLGAFAVAGVAAGGPAALHAHPVWTVFGPLLAATVLGWPWWHQLRQPSTVEPDPEPEPEPEFEPVVPQIDPLTEYWMRRWDAEVTGVGVCTGTRVARAVQPRDGVTELLLQLIPGRGVTSDAIVKRGPEVEVCLDLDASSVGFATTRKASQVRCSLTHKSYVSNGVAWTGPTYRDGRCEILTYVDGSPGMWTFNPPGFGTKNGLVVGSTGSGKSRALGVLIANLLHAGWMVVVGDSQYGQSLPAWRDKTEYHAGPQAVTVLGRRLHAEAMRRSELLAAAGVEVFDEDDPRVKKLGLKRLAAVIDECQLVLIRGSKIVELFEELAETDRKLGIGLYLATQLPQMASLGGSMRLRDALVGGNCLFLRVSNRGSGTTVLPDDFVGDPFAIKPEDEQGQPTAGMGYLRNTFKIGMIGRVPKLDEAAAAAAAPRVEVIWQVDPIDPNTPITTKAGTGSTTAPAGGSAPVSAADKWRAKLGLGRVTSPTPAPAPVNSTQWVISCLRAGPASAQALLDRPDCPVGKSQLYALLKTMHERGQIVRPAENNGPYTLPAPVNAGR</sequence>
<accession>A0A919TMY4</accession>
<dbReference type="EMBL" id="BOMW01000069">
    <property type="protein sequence ID" value="GIF08871.1"/>
    <property type="molecule type" value="Genomic_DNA"/>
</dbReference>
<keyword evidence="2" id="KW-0812">Transmembrane</keyword>
<organism evidence="3 4">
    <name type="scientific">Actinoplanes siamensis</name>
    <dbReference type="NCBI Taxonomy" id="1223317"/>
    <lineage>
        <taxon>Bacteria</taxon>
        <taxon>Bacillati</taxon>
        <taxon>Actinomycetota</taxon>
        <taxon>Actinomycetes</taxon>
        <taxon>Micromonosporales</taxon>
        <taxon>Micromonosporaceae</taxon>
        <taxon>Actinoplanes</taxon>
    </lineage>
</organism>